<keyword evidence="1" id="KW-1133">Transmembrane helix</keyword>
<feature type="transmembrane region" description="Helical" evidence="1">
    <location>
        <begin position="30"/>
        <end position="51"/>
    </location>
</feature>
<dbReference type="AlphaFoldDB" id="A0A0D2AJP9"/>
<evidence type="ECO:0000313" key="2">
    <source>
        <dbReference type="EMBL" id="KIV99163.1"/>
    </source>
</evidence>
<evidence type="ECO:0000256" key="1">
    <source>
        <dbReference type="SAM" id="Phobius"/>
    </source>
</evidence>
<name>A0A0D2AJP9_9PEZI</name>
<gene>
    <name evidence="2" type="ORF">PV09_09118</name>
</gene>
<dbReference type="HOGENOM" id="CLU_1587772_0_0_1"/>
<keyword evidence="1" id="KW-0472">Membrane</keyword>
<dbReference type="GeneID" id="27317091"/>
<organism evidence="2 3">
    <name type="scientific">Verruconis gallopava</name>
    <dbReference type="NCBI Taxonomy" id="253628"/>
    <lineage>
        <taxon>Eukaryota</taxon>
        <taxon>Fungi</taxon>
        <taxon>Dikarya</taxon>
        <taxon>Ascomycota</taxon>
        <taxon>Pezizomycotina</taxon>
        <taxon>Dothideomycetes</taxon>
        <taxon>Pleosporomycetidae</taxon>
        <taxon>Venturiales</taxon>
        <taxon>Sympoventuriaceae</taxon>
        <taxon>Verruconis</taxon>
    </lineage>
</organism>
<keyword evidence="1" id="KW-0812">Transmembrane</keyword>
<proteinExistence type="predicted"/>
<dbReference type="VEuPathDB" id="FungiDB:PV09_09118"/>
<dbReference type="Proteomes" id="UP000053259">
    <property type="component" value="Unassembled WGS sequence"/>
</dbReference>
<protein>
    <submittedName>
        <fullName evidence="2">Uncharacterized protein</fullName>
    </submittedName>
</protein>
<sequence length="168" mass="17975">MTLAVKATIANGTLPSSITSTGSKRPRKDWIAGAVIGVLAILGVLIAFLIWRRRAPSVPDEPANIAVPYEKPELDATKRDDYTIAKQPLIELESMEGRTELPNVDIDGNCPLSPRDIEKPFKIVIVFGVGTVAEAVANDGPKGGNKNDNVLHSNAVMGKSVQSEAIVY</sequence>
<keyword evidence="3" id="KW-1185">Reference proteome</keyword>
<dbReference type="EMBL" id="KN847582">
    <property type="protein sequence ID" value="KIV99163.1"/>
    <property type="molecule type" value="Genomic_DNA"/>
</dbReference>
<evidence type="ECO:0000313" key="3">
    <source>
        <dbReference type="Proteomes" id="UP000053259"/>
    </source>
</evidence>
<reference evidence="2 3" key="1">
    <citation type="submission" date="2015-01" db="EMBL/GenBank/DDBJ databases">
        <title>The Genome Sequence of Ochroconis gallopava CBS43764.</title>
        <authorList>
            <consortium name="The Broad Institute Genomics Platform"/>
            <person name="Cuomo C."/>
            <person name="de Hoog S."/>
            <person name="Gorbushina A."/>
            <person name="Stielow B."/>
            <person name="Teixiera M."/>
            <person name="Abouelleil A."/>
            <person name="Chapman S.B."/>
            <person name="Priest M."/>
            <person name="Young S.K."/>
            <person name="Wortman J."/>
            <person name="Nusbaum C."/>
            <person name="Birren B."/>
        </authorList>
    </citation>
    <scope>NUCLEOTIDE SEQUENCE [LARGE SCALE GENOMIC DNA]</scope>
    <source>
        <strain evidence="2 3">CBS 43764</strain>
    </source>
</reference>
<dbReference type="RefSeq" id="XP_016209033.1">
    <property type="nucleotide sequence ID" value="XM_016363113.1"/>
</dbReference>
<accession>A0A0D2AJP9</accession>
<dbReference type="CDD" id="cd12087">
    <property type="entry name" value="TM_EGFR-like"/>
    <property type="match status" value="1"/>
</dbReference>
<dbReference type="InParanoid" id="A0A0D2AJP9"/>